<sequence length="122" mass="13759">MMLFDSIPVMTLFPITLFLLTLEIVLSSYKASSIHWTRKLAFGNLVINVFWIALIIILLLNPLVIHPFLADMLSQVFGRSPEDISNQVNLIIFGIGFLSIISTVIDSFTGFKQSKTKKTKLQ</sequence>
<keyword evidence="1" id="KW-1133">Transmembrane helix</keyword>
<dbReference type="RefSeq" id="WP_317942723.1">
    <property type="nucleotide sequence ID" value="NZ_JAUBDI010000004.1"/>
</dbReference>
<evidence type="ECO:0000256" key="1">
    <source>
        <dbReference type="SAM" id="Phobius"/>
    </source>
</evidence>
<evidence type="ECO:0000313" key="3">
    <source>
        <dbReference type="Proteomes" id="UP001282284"/>
    </source>
</evidence>
<feature type="transmembrane region" description="Helical" evidence="1">
    <location>
        <begin position="90"/>
        <end position="111"/>
    </location>
</feature>
<reference evidence="2 3" key="1">
    <citation type="submission" date="2023-06" db="EMBL/GenBank/DDBJ databases">
        <title>Sporosarcina sp. nov., isolated from Korean traditional fermented seafood 'Jeotgal'.</title>
        <authorList>
            <person name="Yang A.I."/>
            <person name="Shin N.-R."/>
        </authorList>
    </citation>
    <scope>NUCLEOTIDE SEQUENCE [LARGE SCALE GENOMIC DNA]</scope>
    <source>
        <strain evidence="2 3">KCTC13119</strain>
    </source>
</reference>
<evidence type="ECO:0000313" key="2">
    <source>
        <dbReference type="EMBL" id="MDW0112796.1"/>
    </source>
</evidence>
<proteinExistence type="predicted"/>
<dbReference type="EMBL" id="JAUBDI010000004">
    <property type="protein sequence ID" value="MDW0112796.1"/>
    <property type="molecule type" value="Genomic_DNA"/>
</dbReference>
<feature type="transmembrane region" description="Helical" evidence="1">
    <location>
        <begin position="41"/>
        <end position="70"/>
    </location>
</feature>
<accession>A0ABU4G7A9</accession>
<keyword evidence="1" id="KW-0472">Membrane</keyword>
<organism evidence="2 3">
    <name type="scientific">Sporosarcina saromensis</name>
    <dbReference type="NCBI Taxonomy" id="359365"/>
    <lineage>
        <taxon>Bacteria</taxon>
        <taxon>Bacillati</taxon>
        <taxon>Bacillota</taxon>
        <taxon>Bacilli</taxon>
        <taxon>Bacillales</taxon>
        <taxon>Caryophanaceae</taxon>
        <taxon>Sporosarcina</taxon>
    </lineage>
</organism>
<keyword evidence="1" id="KW-0812">Transmembrane</keyword>
<protein>
    <submittedName>
        <fullName evidence="2">Uncharacterized protein</fullName>
    </submittedName>
</protein>
<gene>
    <name evidence="2" type="ORF">QT711_06330</name>
</gene>
<feature type="transmembrane region" description="Helical" evidence="1">
    <location>
        <begin position="6"/>
        <end position="29"/>
    </location>
</feature>
<dbReference type="Proteomes" id="UP001282284">
    <property type="component" value="Unassembled WGS sequence"/>
</dbReference>
<keyword evidence="3" id="KW-1185">Reference proteome</keyword>
<comment type="caution">
    <text evidence="2">The sequence shown here is derived from an EMBL/GenBank/DDBJ whole genome shotgun (WGS) entry which is preliminary data.</text>
</comment>
<name>A0ABU4G7A9_9BACL</name>